<dbReference type="PRINTS" id="PR00081">
    <property type="entry name" value="GDHRDH"/>
</dbReference>
<dbReference type="InterPro" id="IPR036291">
    <property type="entry name" value="NAD(P)-bd_dom_sf"/>
</dbReference>
<name>A0A7I9VET4_9ACTN</name>
<dbReference type="SUPFAM" id="SSF51735">
    <property type="entry name" value="NAD(P)-binding Rossmann-fold domains"/>
    <property type="match status" value="1"/>
</dbReference>
<dbReference type="PANTHER" id="PTHR43669">
    <property type="entry name" value="5-KETO-D-GLUCONATE 5-REDUCTASE"/>
    <property type="match status" value="1"/>
</dbReference>
<accession>A0A7I9VET4</accession>
<organism evidence="3 4">
    <name type="scientific">Gordonia spumicola</name>
    <dbReference type="NCBI Taxonomy" id="589161"/>
    <lineage>
        <taxon>Bacteria</taxon>
        <taxon>Bacillati</taxon>
        <taxon>Actinomycetota</taxon>
        <taxon>Actinomycetes</taxon>
        <taxon>Mycobacteriales</taxon>
        <taxon>Gordoniaceae</taxon>
        <taxon>Gordonia</taxon>
    </lineage>
</organism>
<dbReference type="GO" id="GO:0016491">
    <property type="term" value="F:oxidoreductase activity"/>
    <property type="evidence" value="ECO:0007669"/>
    <property type="project" value="UniProtKB-KW"/>
</dbReference>
<reference evidence="4" key="1">
    <citation type="submission" date="2019-06" db="EMBL/GenBank/DDBJ databases">
        <title>Gordonia isolated from sludge of a wastewater treatment plant.</title>
        <authorList>
            <person name="Tamura T."/>
            <person name="Aoyama K."/>
            <person name="Kang Y."/>
            <person name="Saito S."/>
            <person name="Akiyama N."/>
            <person name="Yazawa K."/>
            <person name="Gonoi T."/>
            <person name="Mikami Y."/>
        </authorList>
    </citation>
    <scope>NUCLEOTIDE SEQUENCE [LARGE SCALE GENOMIC DNA]</scope>
    <source>
        <strain evidence="4">NBRC 107696</strain>
    </source>
</reference>
<evidence type="ECO:0000313" key="3">
    <source>
        <dbReference type="EMBL" id="GEE03805.1"/>
    </source>
</evidence>
<dbReference type="Gene3D" id="3.40.50.720">
    <property type="entry name" value="NAD(P)-binding Rossmann-like Domain"/>
    <property type="match status" value="1"/>
</dbReference>
<comment type="similarity">
    <text evidence="1">Belongs to the short-chain dehydrogenases/reductases (SDR) family.</text>
</comment>
<evidence type="ECO:0000256" key="2">
    <source>
        <dbReference type="ARBA" id="ARBA00023002"/>
    </source>
</evidence>
<dbReference type="EMBL" id="BJOV01000005">
    <property type="protein sequence ID" value="GEE03805.1"/>
    <property type="molecule type" value="Genomic_DNA"/>
</dbReference>
<dbReference type="PANTHER" id="PTHR43669:SF3">
    <property type="entry name" value="ALCOHOL DEHYDROGENASE, PUTATIVE (AFU_ORTHOLOGUE AFUA_3G03445)-RELATED"/>
    <property type="match status" value="1"/>
</dbReference>
<dbReference type="InterPro" id="IPR020904">
    <property type="entry name" value="Sc_DH/Rdtase_CS"/>
</dbReference>
<keyword evidence="2" id="KW-0560">Oxidoreductase</keyword>
<proteinExistence type="inferred from homology"/>
<protein>
    <submittedName>
        <fullName evidence="3">Short-chain dehydrogenase</fullName>
    </submittedName>
</protein>
<dbReference type="Pfam" id="PF00106">
    <property type="entry name" value="adh_short"/>
    <property type="match status" value="1"/>
</dbReference>
<dbReference type="AlphaFoldDB" id="A0A7I9VET4"/>
<evidence type="ECO:0000313" key="4">
    <source>
        <dbReference type="Proteomes" id="UP000444960"/>
    </source>
</evidence>
<keyword evidence="4" id="KW-1185">Reference proteome</keyword>
<evidence type="ECO:0000256" key="1">
    <source>
        <dbReference type="ARBA" id="ARBA00006484"/>
    </source>
</evidence>
<sequence>MTGAASGIGRGIARALVTAGANVALADIDEGRLADVAGELTDAGGVVSTVVLDVSDPDAWATAADRVEKELGEVSILCSIAGVVGTPGPIERTPFAVWRWVQSINVDAQFLAISTFVPRFKLRGTRAHVLNCSSMAGLTPMGFVGSYAASKFASVGLSLSLREELRDTAIDVSLLVPGTVATDITRTAAAGEAKLLGRDAETTVAEANAAIAAAGADPDLVGVQVVEAMQARQFLIPTHPEFGVPVAALHAEIVAAFDGLDGRHGPDPAAAAFADGGNPIVSADLVNAGVTND</sequence>
<dbReference type="PROSITE" id="PS00061">
    <property type="entry name" value="ADH_SHORT"/>
    <property type="match status" value="1"/>
</dbReference>
<dbReference type="CDD" id="cd05233">
    <property type="entry name" value="SDR_c"/>
    <property type="match status" value="1"/>
</dbReference>
<comment type="caution">
    <text evidence="3">The sequence shown here is derived from an EMBL/GenBank/DDBJ whole genome shotgun (WGS) entry which is preliminary data.</text>
</comment>
<dbReference type="InterPro" id="IPR002347">
    <property type="entry name" value="SDR_fam"/>
</dbReference>
<gene>
    <name evidence="3" type="ORF">nbrc107696_42510</name>
</gene>
<dbReference type="Proteomes" id="UP000444960">
    <property type="component" value="Unassembled WGS sequence"/>
</dbReference>